<feature type="transmembrane region" description="Helical" evidence="1">
    <location>
        <begin position="106"/>
        <end position="126"/>
    </location>
</feature>
<dbReference type="Pfam" id="PF07664">
    <property type="entry name" value="FeoB_C"/>
    <property type="match status" value="1"/>
</dbReference>
<feature type="transmembrane region" description="Helical" evidence="1">
    <location>
        <begin position="583"/>
        <end position="603"/>
    </location>
</feature>
<dbReference type="OrthoDB" id="9809127at2"/>
<feature type="domain" description="Ferrous iron transport protein B C-terminal" evidence="2">
    <location>
        <begin position="249"/>
        <end position="302"/>
    </location>
</feature>
<feature type="domain" description="Nucleoside transporter/FeoB GTPase Gate" evidence="3">
    <location>
        <begin position="141"/>
        <end position="238"/>
    </location>
</feature>
<dbReference type="GO" id="GO:0005886">
    <property type="term" value="C:plasma membrane"/>
    <property type="evidence" value="ECO:0007669"/>
    <property type="project" value="TreeGrafter"/>
</dbReference>
<feature type="transmembrane region" description="Helical" evidence="1">
    <location>
        <begin position="138"/>
        <end position="163"/>
    </location>
</feature>
<keyword evidence="1" id="KW-0812">Transmembrane</keyword>
<proteinExistence type="predicted"/>
<feature type="transmembrane region" description="Helical" evidence="1">
    <location>
        <begin position="520"/>
        <end position="543"/>
    </location>
</feature>
<evidence type="ECO:0000256" key="1">
    <source>
        <dbReference type="SAM" id="Phobius"/>
    </source>
</evidence>
<dbReference type="Pfam" id="PF07670">
    <property type="entry name" value="Gate"/>
    <property type="match status" value="2"/>
</dbReference>
<evidence type="ECO:0000313" key="5">
    <source>
        <dbReference type="Proteomes" id="UP000199006"/>
    </source>
</evidence>
<feature type="transmembrane region" description="Helical" evidence="1">
    <location>
        <begin position="215"/>
        <end position="236"/>
    </location>
</feature>
<dbReference type="PANTHER" id="PTHR43185:SF1">
    <property type="entry name" value="FE(2+) TRANSPORTER FEOB"/>
    <property type="match status" value="1"/>
</dbReference>
<evidence type="ECO:0000259" key="3">
    <source>
        <dbReference type="Pfam" id="PF07670"/>
    </source>
</evidence>
<dbReference type="GO" id="GO:0015093">
    <property type="term" value="F:ferrous iron transmembrane transporter activity"/>
    <property type="evidence" value="ECO:0007669"/>
    <property type="project" value="InterPro"/>
</dbReference>
<feature type="transmembrane region" description="Helical" evidence="1">
    <location>
        <begin position="248"/>
        <end position="272"/>
    </location>
</feature>
<gene>
    <name evidence="4" type="ORF">SAMN02983006_02257</name>
</gene>
<accession>A0A1I4L905</accession>
<dbReference type="RefSeq" id="WP_089862291.1">
    <property type="nucleotide sequence ID" value="NZ_FOTI01000038.1"/>
</dbReference>
<feature type="transmembrane region" description="Helical" evidence="1">
    <location>
        <begin position="555"/>
        <end position="577"/>
    </location>
</feature>
<dbReference type="EMBL" id="FOTI01000038">
    <property type="protein sequence ID" value="SFL87401.1"/>
    <property type="molecule type" value="Genomic_DNA"/>
</dbReference>
<keyword evidence="1" id="KW-0472">Membrane</keyword>
<keyword evidence="1" id="KW-1133">Transmembrane helix</keyword>
<feature type="transmembrane region" description="Helical" evidence="1">
    <location>
        <begin position="303"/>
        <end position="325"/>
    </location>
</feature>
<dbReference type="InterPro" id="IPR011640">
    <property type="entry name" value="Fe2_transport_prot_B_C"/>
</dbReference>
<feature type="transmembrane region" description="Helical" evidence="1">
    <location>
        <begin position="183"/>
        <end position="203"/>
    </location>
</feature>
<protein>
    <submittedName>
        <fullName evidence="4">Ferrous iron transport protein B</fullName>
    </submittedName>
</protein>
<organism evidence="4 5">
    <name type="scientific">Halanaerobium salsuginis</name>
    <dbReference type="NCBI Taxonomy" id="29563"/>
    <lineage>
        <taxon>Bacteria</taxon>
        <taxon>Bacillati</taxon>
        <taxon>Bacillota</taxon>
        <taxon>Clostridia</taxon>
        <taxon>Halanaerobiales</taxon>
        <taxon>Halanaerobiaceae</taxon>
        <taxon>Halanaerobium</taxon>
    </lineage>
</organism>
<feature type="transmembrane region" description="Helical" evidence="1">
    <location>
        <begin position="68"/>
        <end position="86"/>
    </location>
</feature>
<dbReference type="STRING" id="29563.SAMN02983006_02257"/>
<sequence>MKSKFNSLTEVLAFADRKREKFKSENFYELESHFAQSYYKKAGDICQEVVEKPAEKQESLSKKADKIILHKFFGPLILLGIIYLLYELSIVKGYEITNYTWPYLSSLKGLIVSWLLGEGLLFDPVLRSLVISVVDGVLAILNYIPIFLILFTLIAILEDIGYIPRVTFIMDRVARRFGLHGQSVFPLVLSGLFVGGCAVPGVMATRGIKDEKARLATILIAPIMNCLAKTPLYILLVSMFFSDFKPQAMFFIATVNIFIALGISKILSLTVLKHKLSSPFVMEMPAYHLPTLKGVARRSLERLWLFLKKITTVVAVVMVIVFFLINYPGINAAQKAAYSSEIATAQNEFYQEIEQYPAYQQALNNDQKLQSFINYNNSYNNAKLNAGGENSLAKVQTEYKAKNLLFYKIVNRGRYQENGEWQSDRNAAQVFRQYRLFDRSRKTLRAEVNNQNMANSVMGKLGYYLEPVSTYAGFDWKINMALISSLAAKENSVATLGAIYKTENPREKLENRLGQSGWTALHALAMMVFMALYPPCIPTLVAVRQETGSTKWMLFALLYPIGLGFISGVLIFSGGSYFDLSGIQAMGAFYLLAIVFMLTMALFKTKAVYES</sequence>
<dbReference type="PANTHER" id="PTHR43185">
    <property type="entry name" value="FERROUS IRON TRANSPORT PROTEIN B"/>
    <property type="match status" value="1"/>
</dbReference>
<dbReference type="InterPro" id="IPR011642">
    <property type="entry name" value="Gate_dom"/>
</dbReference>
<dbReference type="InterPro" id="IPR050860">
    <property type="entry name" value="FeoB_GTPase"/>
</dbReference>
<keyword evidence="5" id="KW-1185">Reference proteome</keyword>
<name>A0A1I4L905_9FIRM</name>
<dbReference type="Proteomes" id="UP000199006">
    <property type="component" value="Unassembled WGS sequence"/>
</dbReference>
<feature type="domain" description="Nucleoside transporter/FeoB GTPase Gate" evidence="3">
    <location>
        <begin position="455"/>
        <end position="549"/>
    </location>
</feature>
<evidence type="ECO:0000259" key="2">
    <source>
        <dbReference type="Pfam" id="PF07664"/>
    </source>
</evidence>
<reference evidence="4 5" key="1">
    <citation type="submission" date="2016-10" db="EMBL/GenBank/DDBJ databases">
        <authorList>
            <person name="de Groot N.N."/>
        </authorList>
    </citation>
    <scope>NUCLEOTIDE SEQUENCE [LARGE SCALE GENOMIC DNA]</scope>
    <source>
        <strain evidence="4 5">ATCC 51327</strain>
    </source>
</reference>
<dbReference type="AlphaFoldDB" id="A0A1I4L905"/>
<evidence type="ECO:0000313" key="4">
    <source>
        <dbReference type="EMBL" id="SFL87401.1"/>
    </source>
</evidence>